<evidence type="ECO:0000256" key="1">
    <source>
        <dbReference type="SAM" id="MobiDB-lite"/>
    </source>
</evidence>
<comment type="caution">
    <text evidence="2">The sequence shown here is derived from an EMBL/GenBank/DDBJ whole genome shotgun (WGS) entry which is preliminary data.</text>
</comment>
<keyword evidence="3" id="KW-1185">Reference proteome</keyword>
<evidence type="ECO:0000313" key="3">
    <source>
        <dbReference type="Proteomes" id="UP001153328"/>
    </source>
</evidence>
<feature type="region of interest" description="Disordered" evidence="1">
    <location>
        <begin position="1"/>
        <end position="54"/>
    </location>
</feature>
<name>A0A9W4ML61_9ACTN</name>
<accession>A0A9W4ML61</accession>
<evidence type="ECO:0000313" key="2">
    <source>
        <dbReference type="EMBL" id="CAG7657836.1"/>
    </source>
</evidence>
<reference evidence="2" key="1">
    <citation type="submission" date="2021-06" db="EMBL/GenBank/DDBJ databases">
        <authorList>
            <person name="Arsene-Ploetze F."/>
        </authorList>
    </citation>
    <scope>NUCLEOTIDE SEQUENCE</scope>
    <source>
        <strain evidence="2">SBRY1</strain>
    </source>
</reference>
<organism evidence="2 3">
    <name type="scientific">Actinacidiphila bryophytorum</name>
    <dbReference type="NCBI Taxonomy" id="1436133"/>
    <lineage>
        <taxon>Bacteria</taxon>
        <taxon>Bacillati</taxon>
        <taxon>Actinomycetota</taxon>
        <taxon>Actinomycetes</taxon>
        <taxon>Kitasatosporales</taxon>
        <taxon>Streptomycetaceae</taxon>
        <taxon>Actinacidiphila</taxon>
    </lineage>
</organism>
<feature type="region of interest" description="Disordered" evidence="1">
    <location>
        <begin position="67"/>
        <end position="161"/>
    </location>
</feature>
<dbReference type="Proteomes" id="UP001153328">
    <property type="component" value="Unassembled WGS sequence"/>
</dbReference>
<feature type="compositionally biased region" description="Basic and acidic residues" evidence="1">
    <location>
        <begin position="108"/>
        <end position="125"/>
    </location>
</feature>
<dbReference type="AlphaFoldDB" id="A0A9W4ML61"/>
<gene>
    <name evidence="2" type="ORF">SBRY_90059</name>
</gene>
<sequence length="217" mass="22594">MALLRPQHRHRAGGAGADRRARRAGRGGLLRRCAPGHRAGGQQLPRLPGEAAGADRAGVDLPAHHRLHGQRARLRPADPHLGDGAVPLRRRGPHLGARVGPCRGRGAGADRGRARGAEVPGDRPRGALAAGAGADHRRRAGAHPGVGGHPPRRGPQGDGRHRVAAVVRGRRAGLLRRPVRHPGAGLDRGRRHHGAPGPLLPRVGGGARRCLPLNPAS</sequence>
<protein>
    <submittedName>
        <fullName evidence="2">Uncharacterized protein</fullName>
    </submittedName>
</protein>
<feature type="compositionally biased region" description="Basic residues" evidence="1">
    <location>
        <begin position="1"/>
        <end position="12"/>
    </location>
</feature>
<feature type="region of interest" description="Disordered" evidence="1">
    <location>
        <begin position="179"/>
        <end position="217"/>
    </location>
</feature>
<proteinExistence type="predicted"/>
<dbReference type="EMBL" id="CAJVAX010000023">
    <property type="protein sequence ID" value="CAG7657836.1"/>
    <property type="molecule type" value="Genomic_DNA"/>
</dbReference>